<evidence type="ECO:0000259" key="17">
    <source>
        <dbReference type="Pfam" id="PF08264"/>
    </source>
</evidence>
<evidence type="ECO:0000313" key="19">
    <source>
        <dbReference type="Proteomes" id="UP000178946"/>
    </source>
</evidence>
<comment type="subunit">
    <text evidence="4 15">Monomer.</text>
</comment>
<comment type="caution">
    <text evidence="18">The sequence shown here is derived from an EMBL/GenBank/DDBJ whole genome shotgun (WGS) entry which is preliminary data.</text>
</comment>
<evidence type="ECO:0000259" key="16">
    <source>
        <dbReference type="Pfam" id="PF00133"/>
    </source>
</evidence>
<evidence type="ECO:0000256" key="1">
    <source>
        <dbReference type="ARBA" id="ARBA00001947"/>
    </source>
</evidence>
<dbReference type="EC" id="6.1.1.5" evidence="15"/>
<evidence type="ECO:0000256" key="10">
    <source>
        <dbReference type="ARBA" id="ARBA00022840"/>
    </source>
</evidence>
<feature type="binding site" evidence="15">
    <location>
        <position position="789"/>
    </location>
    <ligand>
        <name>ATP</name>
        <dbReference type="ChEBI" id="CHEBI:30616"/>
    </ligand>
</feature>
<evidence type="ECO:0000256" key="14">
    <source>
        <dbReference type="ARBA" id="ARBA00048359"/>
    </source>
</evidence>
<reference evidence="18 19" key="1">
    <citation type="journal article" date="2016" name="Nat. Commun.">
        <title>Thousands of microbial genomes shed light on interconnected biogeochemical processes in an aquifer system.</title>
        <authorList>
            <person name="Anantharaman K."/>
            <person name="Brown C.T."/>
            <person name="Hug L.A."/>
            <person name="Sharon I."/>
            <person name="Castelle C.J."/>
            <person name="Probst A.J."/>
            <person name="Thomas B.C."/>
            <person name="Singh A."/>
            <person name="Wilkins M.J."/>
            <person name="Karaoz U."/>
            <person name="Brodie E.L."/>
            <person name="Williams K.H."/>
            <person name="Hubbard S.S."/>
            <person name="Banfield J.F."/>
        </authorList>
    </citation>
    <scope>NUCLEOTIDE SEQUENCE [LARGE SCALE GENOMIC DNA]</scope>
</reference>
<dbReference type="PRINTS" id="PR00984">
    <property type="entry name" value="TRNASYNTHILE"/>
</dbReference>
<dbReference type="SUPFAM" id="SSF50677">
    <property type="entry name" value="ValRS/IleRS/LeuRS editing domain"/>
    <property type="match status" value="1"/>
</dbReference>
<evidence type="ECO:0000256" key="4">
    <source>
        <dbReference type="ARBA" id="ARBA00011245"/>
    </source>
</evidence>
<sequence>MLKNLKQFNLPEIEEKVLKFWKENQVFEKSVTFRQGRGKKRFVFFEGPPTANGRPGIHHVLSRVFKDVVLRYKTMRGFYVPRRAGWDTHGLPVEIGVEKELGLKNKQDIEKFGIVEFNAKARESVWRYKEEWEKLTERIGFWLDLKNPYVTYENDYIEKLWGLFRKINARGLLKQSYKVLPYCPRCQTALSSHELGQPGVYKKTKDPSIYVRFKIKGLRSKTLEYLLVWTTTPWTLPANMAIAVNPALIYTKYAVKQQATNNKQQVEYIWSYSVPPAVEDAEIEVVEKISGKKLIGLSYEPLYKPDSSYKVLGADFVSMEEGTGLVHIAPAFGEEDLNLVNSQLSIPDFQISVTIDDSGKVIGDYPGRGKFIKEADKDIVADLERRGLLWKKDIIEHDYPFCWRCGTLLIYFARLSWFIEMSRLRRELVRENKKINWMPPHLKEGRFGEWLREVKDWAISRDRYWGTPLPIWVCGRGHTEVIGGLSDLDRFRWSKNKIFMMRHGLAEHNVAKEELIASGPKGITSRLTEEGRKQVAIAAKKLKNIDVIFASPYLRARESAEIIVKEKGGKIKIIIDDRLKELDTGIFNWRPVKEHKTFFSSPIEEFLKRPPEGEHLNDVKKRTSAFLRDINRATDNKNVLVIGHGDPLWVMEGAARHLSPEENLKLSYPGFAEIREVPFDNFPYNANGDIDLHRPFIDEVFLRCPKCDEKMSRVKEVADVWFDSGAMPFAANYYPDIYPADYICEAVDQTRGWFYTLLASAVLLKKSVPYRNVISLGHILDKYGQKMSKSKGNTVDPWLVIEKYGVDVLRWHFYTVNPPGEPKKFDEAELGKTYRRFIALLYNSFVFYDTYAKKTLNPKLYTSNPNILDRWILARLNETFSEAEKFMDKYEIGEAARVLESFADDLSRWYIRRSRRRFQHPNNQEDYEAASAVLWRVLFEFSKALAPFIPFFAEALYKSLSDKRQETSVHLEDWPKTSKSLKLKAKSLLEQMEEIRRLASLALSKREEAGIKIRQPLALLRIKNDELGIKSDKKFLEILKDEINVKEIVFDSSISDEIELDIKITQELKQEGLVRELVRAAQGLRHDAGLKSKDVVFLMAVLPEEFKRAVESRRADILKGVNAKDIQFGKSEKFDAEISTKINGQEIWLGLRKL</sequence>
<gene>
    <name evidence="15" type="primary">ileS</name>
    <name evidence="18" type="ORF">A3A20_00620</name>
</gene>
<dbReference type="InterPro" id="IPR009008">
    <property type="entry name" value="Val/Leu/Ile-tRNA-synth_edit"/>
</dbReference>
<dbReference type="Proteomes" id="UP000178946">
    <property type="component" value="Unassembled WGS sequence"/>
</dbReference>
<feature type="short sequence motif" description="'HIGH' region" evidence="15">
    <location>
        <begin position="49"/>
        <end position="59"/>
    </location>
</feature>
<protein>
    <recommendedName>
        <fullName evidence="15">Isoleucine--tRNA ligase</fullName>
        <ecNumber evidence="15">6.1.1.5</ecNumber>
    </recommendedName>
    <alternativeName>
        <fullName evidence="15">Isoleucyl-tRNA synthetase</fullName>
        <shortName evidence="15">IleRS</shortName>
    </alternativeName>
</protein>
<comment type="similarity">
    <text evidence="3 15">Belongs to the class-I aminoacyl-tRNA synthetase family. IleS type 2 subfamily.</text>
</comment>
<dbReference type="Pfam" id="PF08264">
    <property type="entry name" value="Anticodon_1"/>
    <property type="match status" value="1"/>
</dbReference>
<evidence type="ECO:0000256" key="13">
    <source>
        <dbReference type="ARBA" id="ARBA00025217"/>
    </source>
</evidence>
<evidence type="ECO:0000256" key="5">
    <source>
        <dbReference type="ARBA" id="ARBA00022490"/>
    </source>
</evidence>
<dbReference type="GO" id="GO:0006428">
    <property type="term" value="P:isoleucyl-tRNA aminoacylation"/>
    <property type="evidence" value="ECO:0007669"/>
    <property type="project" value="UniProtKB-UniRule"/>
</dbReference>
<organism evidence="18 19">
    <name type="scientific">Candidatus Wolfebacteria bacterium RIFCSPLOWO2_01_FULL_45_19</name>
    <dbReference type="NCBI Taxonomy" id="1802557"/>
    <lineage>
        <taxon>Bacteria</taxon>
        <taxon>Candidatus Wolfeibacteriota</taxon>
    </lineage>
</organism>
<dbReference type="InterPro" id="IPR023586">
    <property type="entry name" value="Ile-tRNA-ligase_type2"/>
</dbReference>
<keyword evidence="8 15" id="KW-0547">Nucleotide-binding</keyword>
<dbReference type="HAMAP" id="MF_02003">
    <property type="entry name" value="Ile_tRNA_synth_type2"/>
    <property type="match status" value="1"/>
</dbReference>
<dbReference type="SUPFAM" id="SSF52374">
    <property type="entry name" value="Nucleotidylyl transferase"/>
    <property type="match status" value="1"/>
</dbReference>
<evidence type="ECO:0000256" key="2">
    <source>
        <dbReference type="ARBA" id="ARBA00004496"/>
    </source>
</evidence>
<keyword evidence="11 15" id="KW-0648">Protein biosynthesis</keyword>
<evidence type="ECO:0000256" key="7">
    <source>
        <dbReference type="ARBA" id="ARBA00022723"/>
    </source>
</evidence>
<keyword evidence="12 15" id="KW-0030">Aminoacyl-tRNA synthetase</keyword>
<evidence type="ECO:0000256" key="3">
    <source>
        <dbReference type="ARBA" id="ARBA00007078"/>
    </source>
</evidence>
<dbReference type="SUPFAM" id="SSF53254">
    <property type="entry name" value="Phosphoglycerate mutase-like"/>
    <property type="match status" value="1"/>
</dbReference>
<dbReference type="Pfam" id="PF19302">
    <property type="entry name" value="DUF5915"/>
    <property type="match status" value="1"/>
</dbReference>
<dbReference type="STRING" id="1802557.A3A20_00620"/>
<keyword evidence="10 15" id="KW-0067">ATP-binding</keyword>
<proteinExistence type="inferred from homology"/>
<evidence type="ECO:0000256" key="9">
    <source>
        <dbReference type="ARBA" id="ARBA00022833"/>
    </source>
</evidence>
<feature type="short sequence motif" description="'KMSKS' region" evidence="15">
    <location>
        <begin position="786"/>
        <end position="790"/>
    </location>
</feature>
<dbReference type="InterPro" id="IPR002301">
    <property type="entry name" value="Ile-tRNA-ligase"/>
</dbReference>
<accession>A0A1F8DRM3</accession>
<dbReference type="InterPro" id="IPR002300">
    <property type="entry name" value="aa-tRNA-synth_Ia"/>
</dbReference>
<comment type="catalytic activity">
    <reaction evidence="14 15">
        <text>tRNA(Ile) + L-isoleucine + ATP = L-isoleucyl-tRNA(Ile) + AMP + diphosphate</text>
        <dbReference type="Rhea" id="RHEA:11060"/>
        <dbReference type="Rhea" id="RHEA-COMP:9666"/>
        <dbReference type="Rhea" id="RHEA-COMP:9695"/>
        <dbReference type="ChEBI" id="CHEBI:30616"/>
        <dbReference type="ChEBI" id="CHEBI:33019"/>
        <dbReference type="ChEBI" id="CHEBI:58045"/>
        <dbReference type="ChEBI" id="CHEBI:78442"/>
        <dbReference type="ChEBI" id="CHEBI:78528"/>
        <dbReference type="ChEBI" id="CHEBI:456215"/>
        <dbReference type="EC" id="6.1.1.5"/>
    </reaction>
</comment>
<dbReference type="GO" id="GO:0008270">
    <property type="term" value="F:zinc ion binding"/>
    <property type="evidence" value="ECO:0007669"/>
    <property type="project" value="UniProtKB-UniRule"/>
</dbReference>
<name>A0A1F8DRM3_9BACT</name>
<dbReference type="InterPro" id="IPR033709">
    <property type="entry name" value="Anticodon_Ile_ABEc"/>
</dbReference>
<dbReference type="Gene3D" id="3.90.740.10">
    <property type="entry name" value="Valyl/Leucyl/Isoleucyl-tRNA synthetase, editing domain"/>
    <property type="match status" value="1"/>
</dbReference>
<comment type="cofactor">
    <cofactor evidence="1 15">
        <name>Zn(2+)</name>
        <dbReference type="ChEBI" id="CHEBI:29105"/>
    </cofactor>
</comment>
<dbReference type="GO" id="GO:0005737">
    <property type="term" value="C:cytoplasm"/>
    <property type="evidence" value="ECO:0007669"/>
    <property type="project" value="UniProtKB-SubCell"/>
</dbReference>
<dbReference type="SUPFAM" id="SSF47323">
    <property type="entry name" value="Anticodon-binding domain of a subclass of class I aminoacyl-tRNA synthetases"/>
    <property type="match status" value="1"/>
</dbReference>
<evidence type="ECO:0000256" key="15">
    <source>
        <dbReference type="HAMAP-Rule" id="MF_02003"/>
    </source>
</evidence>
<evidence type="ECO:0000256" key="12">
    <source>
        <dbReference type="ARBA" id="ARBA00023146"/>
    </source>
</evidence>
<dbReference type="InterPro" id="IPR013078">
    <property type="entry name" value="His_Pase_superF_clade-1"/>
</dbReference>
<dbReference type="GO" id="GO:0004822">
    <property type="term" value="F:isoleucine-tRNA ligase activity"/>
    <property type="evidence" value="ECO:0007669"/>
    <property type="project" value="UniProtKB-UniRule"/>
</dbReference>
<evidence type="ECO:0000313" key="18">
    <source>
        <dbReference type="EMBL" id="OGM91082.1"/>
    </source>
</evidence>
<dbReference type="CDD" id="cd07961">
    <property type="entry name" value="Anticodon_Ia_Ile_ABEc"/>
    <property type="match status" value="1"/>
</dbReference>
<dbReference type="GO" id="GO:0000049">
    <property type="term" value="F:tRNA binding"/>
    <property type="evidence" value="ECO:0007669"/>
    <property type="project" value="InterPro"/>
</dbReference>
<keyword evidence="7 15" id="KW-0479">Metal-binding</keyword>
<dbReference type="CDD" id="cd07067">
    <property type="entry name" value="HP_PGM_like"/>
    <property type="match status" value="1"/>
</dbReference>
<dbReference type="InterPro" id="IPR009080">
    <property type="entry name" value="tRNAsynth_Ia_anticodon-bd"/>
</dbReference>
<keyword evidence="6 15" id="KW-0436">Ligase</keyword>
<dbReference type="FunFam" id="3.40.50.620:FF:000063">
    <property type="entry name" value="Isoleucine--tRNA ligase"/>
    <property type="match status" value="1"/>
</dbReference>
<dbReference type="PANTHER" id="PTHR42780">
    <property type="entry name" value="SOLEUCYL-TRNA SYNTHETASE"/>
    <property type="match status" value="1"/>
</dbReference>
<evidence type="ECO:0000256" key="8">
    <source>
        <dbReference type="ARBA" id="ARBA00022741"/>
    </source>
</evidence>
<dbReference type="Pfam" id="PF00300">
    <property type="entry name" value="His_Phos_1"/>
    <property type="match status" value="1"/>
</dbReference>
<dbReference type="PANTHER" id="PTHR42780:SF1">
    <property type="entry name" value="ISOLEUCINE--TRNA LIGASE, CYTOPLASMIC"/>
    <property type="match status" value="1"/>
</dbReference>
<dbReference type="SMART" id="SM00855">
    <property type="entry name" value="PGAM"/>
    <property type="match status" value="1"/>
</dbReference>
<evidence type="ECO:0000256" key="6">
    <source>
        <dbReference type="ARBA" id="ARBA00022598"/>
    </source>
</evidence>
<dbReference type="GO" id="GO:0005524">
    <property type="term" value="F:ATP binding"/>
    <property type="evidence" value="ECO:0007669"/>
    <property type="project" value="UniProtKB-UniRule"/>
</dbReference>
<dbReference type="InterPro" id="IPR029033">
    <property type="entry name" value="His_PPase_superfam"/>
</dbReference>
<feature type="domain" description="Aminoacyl-tRNA synthetase class Ia" evidence="16">
    <location>
        <begin position="692"/>
        <end position="814"/>
    </location>
</feature>
<feature type="domain" description="Methionyl/Valyl/Leucyl/Isoleucyl-tRNA synthetase anticodon-binding" evidence="17">
    <location>
        <begin position="869"/>
        <end position="1018"/>
    </location>
</feature>
<evidence type="ECO:0000256" key="11">
    <source>
        <dbReference type="ARBA" id="ARBA00022917"/>
    </source>
</evidence>
<keyword evidence="5 15" id="KW-0963">Cytoplasm</keyword>
<keyword evidence="9 15" id="KW-0862">Zinc</keyword>
<dbReference type="GO" id="GO:0002161">
    <property type="term" value="F:aminoacyl-tRNA deacylase activity"/>
    <property type="evidence" value="ECO:0007669"/>
    <property type="project" value="InterPro"/>
</dbReference>
<comment type="function">
    <text evidence="13 15">Catalyzes the attachment of isoleucine to tRNA(Ile). As IleRS can inadvertently accommodate and process structurally similar amino acids such as valine, to avoid such errors it has two additional distinct tRNA(Ile)-dependent editing activities. One activity is designated as 'pretransfer' editing and involves the hydrolysis of activated Val-AMP. The other activity is designated 'posttransfer' editing and involves deacylation of mischarged Val-tRNA(Ile).</text>
</comment>
<dbReference type="EMBL" id="MGIR01000004">
    <property type="protein sequence ID" value="OGM91082.1"/>
    <property type="molecule type" value="Genomic_DNA"/>
</dbReference>
<dbReference type="Pfam" id="PF00133">
    <property type="entry name" value="tRNA-synt_1"/>
    <property type="match status" value="2"/>
</dbReference>
<dbReference type="AlphaFoldDB" id="A0A1F8DRM3"/>
<dbReference type="InterPro" id="IPR014729">
    <property type="entry name" value="Rossmann-like_a/b/a_fold"/>
</dbReference>
<dbReference type="Gene3D" id="3.40.50.1240">
    <property type="entry name" value="Phosphoglycerate mutase-like"/>
    <property type="match status" value="1"/>
</dbReference>
<feature type="domain" description="Aminoacyl-tRNA synthetase class Ia" evidence="16">
    <location>
        <begin position="17"/>
        <end position="478"/>
    </location>
</feature>
<dbReference type="Gene3D" id="1.10.730.10">
    <property type="entry name" value="Isoleucyl-tRNA Synthetase, Domain 1"/>
    <property type="match status" value="1"/>
</dbReference>
<dbReference type="InterPro" id="IPR013155">
    <property type="entry name" value="M/V/L/I-tRNA-synth_anticd-bd"/>
</dbReference>
<comment type="subcellular location">
    <subcellularLocation>
        <location evidence="2 15">Cytoplasm</location>
    </subcellularLocation>
</comment>
<dbReference type="Gene3D" id="3.40.50.620">
    <property type="entry name" value="HUPs"/>
    <property type="match status" value="3"/>
</dbReference>
<comment type="domain">
    <text evidence="15">IleRS has two distinct active sites: one for aminoacylation and one for editing. The misactivated valine is translocated from the active site to the editing site, which sterically excludes the correctly activated isoleucine. The single editing site contains two valyl binding pockets, one specific for each substrate (Val-AMP or Val-tRNA(Ile)).</text>
</comment>